<gene>
    <name evidence="1" type="ORF">GCM10009539_03920</name>
</gene>
<proteinExistence type="predicted"/>
<organism evidence="1 2">
    <name type="scientific">Cryptosporangium japonicum</name>
    <dbReference type="NCBI Taxonomy" id="80872"/>
    <lineage>
        <taxon>Bacteria</taxon>
        <taxon>Bacillati</taxon>
        <taxon>Actinomycetota</taxon>
        <taxon>Actinomycetes</taxon>
        <taxon>Cryptosporangiales</taxon>
        <taxon>Cryptosporangiaceae</taxon>
        <taxon>Cryptosporangium</taxon>
    </lineage>
</organism>
<accession>A0ABN0THQ8</accession>
<name>A0ABN0THQ8_9ACTN</name>
<dbReference type="Proteomes" id="UP001500967">
    <property type="component" value="Unassembled WGS sequence"/>
</dbReference>
<protein>
    <submittedName>
        <fullName evidence="1">Uncharacterized protein</fullName>
    </submittedName>
</protein>
<evidence type="ECO:0000313" key="1">
    <source>
        <dbReference type="EMBL" id="GAA0221957.1"/>
    </source>
</evidence>
<dbReference type="EMBL" id="BAAAGX010000003">
    <property type="protein sequence ID" value="GAA0221957.1"/>
    <property type="molecule type" value="Genomic_DNA"/>
</dbReference>
<keyword evidence="2" id="KW-1185">Reference proteome</keyword>
<comment type="caution">
    <text evidence="1">The sequence shown here is derived from an EMBL/GenBank/DDBJ whole genome shotgun (WGS) entry which is preliminary data.</text>
</comment>
<sequence length="54" mass="5935">MNDDDTDIEWSTLEGGPFQDLYNRPDGVIAAQVMVEPELIKPVAAVPFEKLDSG</sequence>
<evidence type="ECO:0000313" key="2">
    <source>
        <dbReference type="Proteomes" id="UP001500967"/>
    </source>
</evidence>
<reference evidence="1 2" key="1">
    <citation type="journal article" date="2019" name="Int. J. Syst. Evol. Microbiol.">
        <title>The Global Catalogue of Microorganisms (GCM) 10K type strain sequencing project: providing services to taxonomists for standard genome sequencing and annotation.</title>
        <authorList>
            <consortium name="The Broad Institute Genomics Platform"/>
            <consortium name="The Broad Institute Genome Sequencing Center for Infectious Disease"/>
            <person name="Wu L."/>
            <person name="Ma J."/>
        </authorList>
    </citation>
    <scope>NUCLEOTIDE SEQUENCE [LARGE SCALE GENOMIC DNA]</scope>
    <source>
        <strain evidence="1 2">JCM 10425</strain>
    </source>
</reference>